<dbReference type="RefSeq" id="WP_011713847.1">
    <property type="nucleotide sequence ID" value="NC_008576.1"/>
</dbReference>
<dbReference type="Gene3D" id="3.30.950.10">
    <property type="entry name" value="Methyltransferase, Cobalt-precorrin-4 Transmethylase, Domain 2"/>
    <property type="match status" value="1"/>
</dbReference>
<dbReference type="KEGG" id="mgm:Mmc1_2225"/>
<gene>
    <name evidence="12" type="ordered locus">Mmc1_2225</name>
</gene>
<dbReference type="GO" id="GO:0019354">
    <property type="term" value="P:siroheme biosynthetic process"/>
    <property type="evidence" value="ECO:0007669"/>
    <property type="project" value="UniProtKB-UniPathway"/>
</dbReference>
<dbReference type="UniPathway" id="UPA00262">
    <property type="reaction ID" value="UER00211"/>
</dbReference>
<evidence type="ECO:0000256" key="8">
    <source>
        <dbReference type="ARBA" id="ARBA00025705"/>
    </source>
</evidence>
<dbReference type="HOGENOM" id="CLU_011276_7_0_5"/>
<evidence type="ECO:0000256" key="3">
    <source>
        <dbReference type="ARBA" id="ARBA00022573"/>
    </source>
</evidence>
<dbReference type="EMBL" id="CP000471">
    <property type="protein sequence ID" value="ABK44726.1"/>
    <property type="molecule type" value="Genomic_DNA"/>
</dbReference>
<evidence type="ECO:0000259" key="11">
    <source>
        <dbReference type="Pfam" id="PF00590"/>
    </source>
</evidence>
<dbReference type="FunFam" id="3.30.950.10:FF:000001">
    <property type="entry name" value="Siroheme synthase"/>
    <property type="match status" value="1"/>
</dbReference>
<dbReference type="InterPro" id="IPR014777">
    <property type="entry name" value="4pyrrole_Mease_sub1"/>
</dbReference>
<dbReference type="AlphaFoldDB" id="A0L9T3"/>
<sequence>MHTVDTYTSMAPGSVILAGSGPGDPNLLTLGVYKALQACDTLVYDALVSPEIMALVPASVEQHFVGKRGGHPSIGQEAINAILVQLAKAGKKVLRLKGGDPFVFGRGGEEAYCLSCEGIPFSIIPGVTAGVAGPAYAGIPITHRDVNANVAFLTGHESPTNAAGETVPTTVDWESVGAAFPVIVLYMGVKNLPTIAKRLIAGGRSGETPVALIRWATTPRQQTMITTLNRAADDISECKIKPPSIVVIGEVVNYRDHLSWFADDTLTRDNCKNKLRDDE</sequence>
<accession>A0L9T3</accession>
<evidence type="ECO:0000256" key="7">
    <source>
        <dbReference type="ARBA" id="ARBA00023244"/>
    </source>
</evidence>
<dbReference type="InterPro" id="IPR035996">
    <property type="entry name" value="4pyrrol_Methylase_sf"/>
</dbReference>
<dbReference type="NCBIfam" id="TIGR01469">
    <property type="entry name" value="cobA_cysG_Cterm"/>
    <property type="match status" value="1"/>
</dbReference>
<keyword evidence="13" id="KW-1185">Reference proteome</keyword>
<evidence type="ECO:0000313" key="13">
    <source>
        <dbReference type="Proteomes" id="UP000002586"/>
    </source>
</evidence>
<dbReference type="GO" id="GO:0032259">
    <property type="term" value="P:methylation"/>
    <property type="evidence" value="ECO:0007669"/>
    <property type="project" value="UniProtKB-KW"/>
</dbReference>
<dbReference type="EC" id="2.1.1.107" evidence="2"/>
<organism evidence="12 13">
    <name type="scientific">Magnetococcus marinus (strain ATCC BAA-1437 / JCM 17883 / MC-1)</name>
    <dbReference type="NCBI Taxonomy" id="156889"/>
    <lineage>
        <taxon>Bacteria</taxon>
        <taxon>Pseudomonadati</taxon>
        <taxon>Pseudomonadota</taxon>
        <taxon>Magnetococcia</taxon>
        <taxon>Magnetococcales</taxon>
        <taxon>Magnetococcaceae</taxon>
        <taxon>Magnetococcus</taxon>
    </lineage>
</organism>
<dbReference type="CDD" id="cd11642">
    <property type="entry name" value="SUMT"/>
    <property type="match status" value="1"/>
</dbReference>
<dbReference type="NCBIfam" id="NF004790">
    <property type="entry name" value="PRK06136.1"/>
    <property type="match status" value="1"/>
</dbReference>
<reference evidence="12 13" key="2">
    <citation type="journal article" date="2012" name="Int. J. Syst. Evol. Microbiol.">
        <title>Magnetococcus marinus gen. nov., sp. nov., a marine, magnetotactic bacterium that represents a novel lineage (Magnetococcaceae fam. nov.; Magnetococcales ord. nov.) at the base of the Alphaproteobacteria.</title>
        <authorList>
            <person name="Bazylinski D.A."/>
            <person name="Williams T.J."/>
            <person name="Lefevre C.T."/>
            <person name="Berg R.J."/>
            <person name="Zhang C.L."/>
            <person name="Bowser S.S."/>
            <person name="Dean A.J."/>
            <person name="Beveridge T.J."/>
        </authorList>
    </citation>
    <scope>NUCLEOTIDE SEQUENCE [LARGE SCALE GENOMIC DNA]</scope>
    <source>
        <strain evidence="13">ATCC BAA-1437 / JCM 17883 / MC-1</strain>
    </source>
</reference>
<dbReference type="Proteomes" id="UP000002586">
    <property type="component" value="Chromosome"/>
</dbReference>
<keyword evidence="3" id="KW-0169">Cobalamin biosynthesis</keyword>
<reference evidence="13" key="1">
    <citation type="journal article" date="2009" name="Appl. Environ. Microbiol.">
        <title>Complete genome sequence of the chemolithoautotrophic marine magnetotactic coccus strain MC-1.</title>
        <authorList>
            <person name="Schubbe S."/>
            <person name="Williams T.J."/>
            <person name="Xie G."/>
            <person name="Kiss H.E."/>
            <person name="Brettin T.S."/>
            <person name="Martinez D."/>
            <person name="Ross C.A."/>
            <person name="Schuler D."/>
            <person name="Cox B.L."/>
            <person name="Nealson K.H."/>
            <person name="Bazylinski D.A."/>
        </authorList>
    </citation>
    <scope>NUCLEOTIDE SEQUENCE [LARGE SCALE GENOMIC DNA]</scope>
    <source>
        <strain evidence="13">ATCC BAA-1437 / JCM 17883 / MC-1</strain>
    </source>
</reference>
<dbReference type="Pfam" id="PF00590">
    <property type="entry name" value="TP_methylase"/>
    <property type="match status" value="1"/>
</dbReference>
<comment type="pathway">
    <text evidence="9">Cofactor biosynthesis; adenosylcobalamin biosynthesis; precorrin-2 from uroporphyrinogen III: step 1/1.</text>
</comment>
<dbReference type="InterPro" id="IPR014776">
    <property type="entry name" value="4pyrrole_Mease_sub2"/>
</dbReference>
<keyword evidence="5 10" id="KW-0808">Transferase</keyword>
<evidence type="ECO:0000256" key="2">
    <source>
        <dbReference type="ARBA" id="ARBA00012162"/>
    </source>
</evidence>
<comment type="pathway">
    <text evidence="8">Porphyrin-containing compound metabolism; siroheme biosynthesis; precorrin-2 from uroporphyrinogen III: step 1/1.</text>
</comment>
<dbReference type="STRING" id="156889.Mmc1_2225"/>
<name>A0L9T3_MAGMM</name>
<dbReference type="GO" id="GO:0009236">
    <property type="term" value="P:cobalamin biosynthetic process"/>
    <property type="evidence" value="ECO:0007669"/>
    <property type="project" value="UniProtKB-KW"/>
</dbReference>
<dbReference type="InterPro" id="IPR003043">
    <property type="entry name" value="Uropor_MeTrfase_CS"/>
</dbReference>
<evidence type="ECO:0000256" key="6">
    <source>
        <dbReference type="ARBA" id="ARBA00022691"/>
    </source>
</evidence>
<evidence type="ECO:0000256" key="1">
    <source>
        <dbReference type="ARBA" id="ARBA00005879"/>
    </source>
</evidence>
<dbReference type="Gene3D" id="3.40.1010.10">
    <property type="entry name" value="Cobalt-precorrin-4 Transmethylase, Domain 1"/>
    <property type="match status" value="1"/>
</dbReference>
<keyword evidence="7" id="KW-0627">Porphyrin biosynthesis</keyword>
<evidence type="ECO:0000256" key="10">
    <source>
        <dbReference type="RuleBase" id="RU003960"/>
    </source>
</evidence>
<dbReference type="eggNOG" id="COG0007">
    <property type="taxonomic scope" value="Bacteria"/>
</dbReference>
<dbReference type="InterPro" id="IPR000878">
    <property type="entry name" value="4pyrrol_Mease"/>
</dbReference>
<dbReference type="InterPro" id="IPR006366">
    <property type="entry name" value="CobA/CysG_C"/>
</dbReference>
<dbReference type="SUPFAM" id="SSF53790">
    <property type="entry name" value="Tetrapyrrole methylase"/>
    <property type="match status" value="1"/>
</dbReference>
<feature type="domain" description="Tetrapyrrole methylase" evidence="11">
    <location>
        <begin position="15"/>
        <end position="230"/>
    </location>
</feature>
<evidence type="ECO:0000256" key="9">
    <source>
        <dbReference type="ARBA" id="ARBA00060548"/>
    </source>
</evidence>
<proteinExistence type="inferred from homology"/>
<evidence type="ECO:0000313" key="12">
    <source>
        <dbReference type="EMBL" id="ABK44726.1"/>
    </source>
</evidence>
<evidence type="ECO:0000256" key="4">
    <source>
        <dbReference type="ARBA" id="ARBA00022603"/>
    </source>
</evidence>
<keyword evidence="6" id="KW-0949">S-adenosyl-L-methionine</keyword>
<dbReference type="PANTHER" id="PTHR45790:SF3">
    <property type="entry name" value="S-ADENOSYL-L-METHIONINE-DEPENDENT UROPORPHYRINOGEN III METHYLTRANSFERASE, CHLOROPLASTIC"/>
    <property type="match status" value="1"/>
</dbReference>
<dbReference type="PROSITE" id="PS00840">
    <property type="entry name" value="SUMT_2"/>
    <property type="match status" value="1"/>
</dbReference>
<evidence type="ECO:0000256" key="5">
    <source>
        <dbReference type="ARBA" id="ARBA00022679"/>
    </source>
</evidence>
<comment type="similarity">
    <text evidence="1 10">Belongs to the precorrin methyltransferase family.</text>
</comment>
<dbReference type="FunFam" id="3.40.1010.10:FF:000001">
    <property type="entry name" value="Siroheme synthase"/>
    <property type="match status" value="1"/>
</dbReference>
<dbReference type="InterPro" id="IPR050161">
    <property type="entry name" value="Siro_Cobalamin_biosynth"/>
</dbReference>
<protein>
    <recommendedName>
        <fullName evidence="2">uroporphyrinogen-III C-methyltransferase</fullName>
        <ecNumber evidence="2">2.1.1.107</ecNumber>
    </recommendedName>
</protein>
<dbReference type="GO" id="GO:0004851">
    <property type="term" value="F:uroporphyrin-III C-methyltransferase activity"/>
    <property type="evidence" value="ECO:0007669"/>
    <property type="project" value="UniProtKB-EC"/>
</dbReference>
<keyword evidence="4 10" id="KW-0489">Methyltransferase</keyword>
<dbReference type="PANTHER" id="PTHR45790">
    <property type="entry name" value="SIROHEME SYNTHASE-RELATED"/>
    <property type="match status" value="1"/>
</dbReference>
<dbReference type="OrthoDB" id="9815856at2"/>